<comment type="caution">
    <text evidence="6">The sequence shown here is derived from an EMBL/GenBank/DDBJ whole genome shotgun (WGS) entry which is preliminary data.</text>
</comment>
<dbReference type="SMART" id="SM00320">
    <property type="entry name" value="WD40"/>
    <property type="match status" value="11"/>
</dbReference>
<dbReference type="CDD" id="cd00200">
    <property type="entry name" value="WD40"/>
    <property type="match status" value="2"/>
</dbReference>
<dbReference type="InterPro" id="IPR020472">
    <property type="entry name" value="WD40_PAC1"/>
</dbReference>
<evidence type="ECO:0000313" key="6">
    <source>
        <dbReference type="EMBL" id="RWS11910.1"/>
    </source>
</evidence>
<dbReference type="SUPFAM" id="SSF52540">
    <property type="entry name" value="P-loop containing nucleoside triphosphate hydrolases"/>
    <property type="match status" value="1"/>
</dbReference>
<evidence type="ECO:0000313" key="7">
    <source>
        <dbReference type="Proteomes" id="UP000285301"/>
    </source>
</evidence>
<feature type="non-terminal residue" evidence="6">
    <location>
        <position position="1593"/>
    </location>
</feature>
<dbReference type="OrthoDB" id="9990676at2759"/>
<gene>
    <name evidence="6" type="ORF">B4U79_00657</name>
</gene>
<protein>
    <recommendedName>
        <fullName evidence="5">NWD1/2-like winged helix-turn-helix domain-containing protein</fullName>
    </recommendedName>
</protein>
<feature type="repeat" description="WD" evidence="3">
    <location>
        <begin position="1085"/>
        <end position="1126"/>
    </location>
</feature>
<dbReference type="SUPFAM" id="SSF50998">
    <property type="entry name" value="Quinoprotein alcohol dehydrogenase-like"/>
    <property type="match status" value="2"/>
</dbReference>
<feature type="compositionally biased region" description="Low complexity" evidence="4">
    <location>
        <begin position="1012"/>
        <end position="1026"/>
    </location>
</feature>
<feature type="repeat" description="WD" evidence="3">
    <location>
        <begin position="1043"/>
        <end position="1084"/>
    </location>
</feature>
<keyword evidence="2" id="KW-0677">Repeat</keyword>
<dbReference type="PANTHER" id="PTHR19871">
    <property type="entry name" value="BETA TRANSDUCIN-RELATED PROTEIN"/>
    <property type="match status" value="1"/>
</dbReference>
<dbReference type="PROSITE" id="PS50294">
    <property type="entry name" value="WD_REPEATS_REGION"/>
    <property type="match status" value="7"/>
</dbReference>
<feature type="repeat" description="WD" evidence="3">
    <location>
        <begin position="837"/>
        <end position="878"/>
    </location>
</feature>
<dbReference type="InterPro" id="IPR011047">
    <property type="entry name" value="Quinoprotein_ADH-like_sf"/>
</dbReference>
<dbReference type="EMBL" id="NCKU01001525">
    <property type="protein sequence ID" value="RWS11910.1"/>
    <property type="molecule type" value="Genomic_DNA"/>
</dbReference>
<reference evidence="6 7" key="1">
    <citation type="journal article" date="2018" name="Gigascience">
        <title>Genomes of trombidid mites reveal novel predicted allergens and laterally-transferred genes associated with secondary metabolism.</title>
        <authorList>
            <person name="Dong X."/>
            <person name="Chaisiri K."/>
            <person name="Xia D."/>
            <person name="Armstrong S.D."/>
            <person name="Fang Y."/>
            <person name="Donnelly M.J."/>
            <person name="Kadowaki T."/>
            <person name="McGarry J.W."/>
            <person name="Darby A.C."/>
            <person name="Makepeace B.L."/>
        </authorList>
    </citation>
    <scope>NUCLEOTIDE SEQUENCE [LARGE SCALE GENOMIC DNA]</scope>
    <source>
        <strain evidence="6">UoL-WK</strain>
    </source>
</reference>
<dbReference type="PROSITE" id="PS50082">
    <property type="entry name" value="WD_REPEATS_2"/>
    <property type="match status" value="7"/>
</dbReference>
<evidence type="ECO:0000256" key="4">
    <source>
        <dbReference type="SAM" id="MobiDB-lite"/>
    </source>
</evidence>
<dbReference type="InterPro" id="IPR015943">
    <property type="entry name" value="WD40/YVTN_repeat-like_dom_sf"/>
</dbReference>
<dbReference type="PANTHER" id="PTHR19871:SF28">
    <property type="entry name" value="AAA+ ATPASE DOMAIN-CONTAINING PROTEIN"/>
    <property type="match status" value="1"/>
</dbReference>
<dbReference type="Gene3D" id="2.130.10.10">
    <property type="entry name" value="YVTN repeat-like/Quinoprotein amine dehydrogenase"/>
    <property type="match status" value="5"/>
</dbReference>
<proteinExistence type="predicted"/>
<sequence>MYEQTWVNLNTQSALNFFDLTPTTSPTSIATDISPDSSFGLRQLIEDLICGVKKGNLHFFSIPWNNLSENRNEISAASPCTLAPSSNACIPSLPSEYITKFGETLRQNLIDSIEYSLPKIVSYFGYWPEIISESHSHLCNCRKLMMCFGVSQSLDTDCAPLLQVQKLMTSASFDKSLTKHAPIIVVGAEGVGKSTLLSQIFTYCAEWLPEDTDMVRIVRHIGHSPASSYTSELLRNLCLHITLVYGFEMRENINHELSSLSIWFQELLKLIETTANSLHLVIVLDDLHNLKSPQASTILGWMPWNLPPNVHLICSVSESEESILKLLKSRITSENFIRLTPITVSSNILSMIQSKLRDRQRILTTDQWTAVKNRIDSHDYLQHPHSPLYAHLLATCCLSKWHSSYKCDEESIPDDIEKIVNDTLEALESTFGVNIVAKISLYLTTIRYGLREVELQELIVSDDSLSKSCVGIWLTMKEQLSPLLKEYFLLGRLYIQWSNASIAHCVSRRYLSKGWKVRDVNSELANAFSLSFIEVSQSFQDECNRESKHLFDLIREMDELWFHLLMSGDIKKLKNSAILNIDFLMSAVKCASISYLRSIVELVRGQALDFEIELLYNVLKHAVQIVSRDAHQLANEILIWLKPFSAAVLTNHASSNSITNQQSSECSALDSLLKETYSWSNNASFPLLIPTNSWLHLPLSPQLSVITCPLPSLTRAVLTSDGQNLISSNGCSLHVLNLASKTLLKSFEGHRQTITCLDISHSGRLLITGSEDTSVGVWNIESNLGTLNCTLKHRLEHHVSGVLCVAITKSEKYVLSGSEIGAICVAKSSNGSLLTRLEHHRGMVTCMTVNAEDDIFASGSTDASVIIWSLEDFMVLNQIFLSKPVLHMDISLDSTFLMLSCDDNSVDIRALTTGSDVHLLKSHQSNAVITCVKFADDSCRAILGTGDGKLFVYETHSARLIQTLTGHQDMITSILTQKEDKYLITCGGNKIIIWNFYARKSLETYGTFLTGSTQQSSSVGTQQPQTNRNQTFTRPPSKKLKKVENHKEPITCLDVSRDGNFAVTGARDGLVKIWQLSTGETHTTLVGHSGAVTCVAFAPNGVFCVSGGEDQTLRIWGLTLGLVVSSFKEQNKIVTVSISGDSRRILSVDSQGIHKLWQADTGNQLIVVQKQNCKVKLFGNIVFSISGKNDNSVRFWSIYEPESEKVVSHTEPINCYTVTHDCQTIITGSQDMSLKVWEVSTGKITQVLVGHEESVSCVATAPFNPSMIISGSQDCNLIVWDMTTGSEMFTLSNHTANVIDVKLSLDGTVAVSASEDNFLIVWEVAVSGRMLTLIDMHHSFTSIGASLNLNQIVVQLTNNQILPIFKLHKNPAKEMVLDLPPGTPILTEDKFSSALRGLRPNVASLPKRSIGKAHLKREQSFDSFYWDHLNRGVSIDDFRKLSALSSPMGSREHLQTTGIIWDGSGFERERATNLNRQIRPTSKLAAAPKQKMLKKQQSMFAFFPEHAASTPGTQFRSQSPLVTSAAIDSSLAKVTMTKSSSPLTKQMHGKFEPSSRTQSLEEQEHSSPINSNETASNEAKNTTSRIETISNSR</sequence>
<dbReference type="InterPro" id="IPR019775">
    <property type="entry name" value="WD40_repeat_CS"/>
</dbReference>
<keyword evidence="7" id="KW-1185">Reference proteome</keyword>
<feature type="compositionally biased region" description="Polar residues" evidence="4">
    <location>
        <begin position="1554"/>
        <end position="1593"/>
    </location>
</feature>
<feature type="repeat" description="WD" evidence="3">
    <location>
        <begin position="1206"/>
        <end position="1247"/>
    </location>
</feature>
<dbReference type="PRINTS" id="PR00320">
    <property type="entry name" value="GPROTEINBRPT"/>
</dbReference>
<evidence type="ECO:0000256" key="2">
    <source>
        <dbReference type="ARBA" id="ARBA00022737"/>
    </source>
</evidence>
<feature type="region of interest" description="Disordered" evidence="4">
    <location>
        <begin position="1539"/>
        <end position="1593"/>
    </location>
</feature>
<dbReference type="InterPro" id="IPR052752">
    <property type="entry name" value="NACHT-WD_repeat"/>
</dbReference>
<dbReference type="InterPro" id="IPR027417">
    <property type="entry name" value="P-loop_NTPase"/>
</dbReference>
<organism evidence="6 7">
    <name type="scientific">Dinothrombium tinctorium</name>
    <dbReference type="NCBI Taxonomy" id="1965070"/>
    <lineage>
        <taxon>Eukaryota</taxon>
        <taxon>Metazoa</taxon>
        <taxon>Ecdysozoa</taxon>
        <taxon>Arthropoda</taxon>
        <taxon>Chelicerata</taxon>
        <taxon>Arachnida</taxon>
        <taxon>Acari</taxon>
        <taxon>Acariformes</taxon>
        <taxon>Trombidiformes</taxon>
        <taxon>Prostigmata</taxon>
        <taxon>Anystina</taxon>
        <taxon>Parasitengona</taxon>
        <taxon>Trombidioidea</taxon>
        <taxon>Trombidiidae</taxon>
        <taxon>Dinothrombium</taxon>
    </lineage>
</organism>
<dbReference type="PROSITE" id="PS00678">
    <property type="entry name" value="WD_REPEATS_1"/>
    <property type="match status" value="4"/>
</dbReference>
<keyword evidence="1 3" id="KW-0853">WD repeat</keyword>
<dbReference type="STRING" id="1965070.A0A443R9H6"/>
<feature type="region of interest" description="Disordered" evidence="4">
    <location>
        <begin position="1012"/>
        <end position="1040"/>
    </location>
</feature>
<dbReference type="Proteomes" id="UP000285301">
    <property type="component" value="Unassembled WGS sequence"/>
</dbReference>
<evidence type="ECO:0000259" key="5">
    <source>
        <dbReference type="Pfam" id="PF25469"/>
    </source>
</evidence>
<dbReference type="Pfam" id="PF00400">
    <property type="entry name" value="WD40"/>
    <property type="match status" value="9"/>
</dbReference>
<dbReference type="InterPro" id="IPR001680">
    <property type="entry name" value="WD40_rpt"/>
</dbReference>
<feature type="repeat" description="WD" evidence="3">
    <location>
        <begin position="747"/>
        <end position="782"/>
    </location>
</feature>
<evidence type="ECO:0000256" key="3">
    <source>
        <dbReference type="PROSITE-ProRule" id="PRU00221"/>
    </source>
</evidence>
<dbReference type="Gene3D" id="3.40.50.300">
    <property type="entry name" value="P-loop containing nucleotide triphosphate hydrolases"/>
    <property type="match status" value="1"/>
</dbReference>
<evidence type="ECO:0000256" key="1">
    <source>
        <dbReference type="ARBA" id="ARBA00022574"/>
    </source>
</evidence>
<dbReference type="Pfam" id="PF25469">
    <property type="entry name" value="WHD_NWD1"/>
    <property type="match status" value="1"/>
</dbReference>
<feature type="repeat" description="WD" evidence="3">
    <location>
        <begin position="1291"/>
        <end position="1332"/>
    </location>
</feature>
<feature type="domain" description="NWD1/2-like winged helix-turn-helix" evidence="5">
    <location>
        <begin position="418"/>
        <end position="517"/>
    </location>
</feature>
<dbReference type="InterPro" id="IPR057588">
    <property type="entry name" value="NWD1/2-like_WH"/>
</dbReference>
<feature type="repeat" description="WD" evidence="3">
    <location>
        <begin position="1248"/>
        <end position="1290"/>
    </location>
</feature>
<accession>A0A443R9H6</accession>
<name>A0A443R9H6_9ACAR</name>